<organism evidence="1 2">
    <name type="scientific">Catharanthus roseus</name>
    <name type="common">Madagascar periwinkle</name>
    <name type="synonym">Vinca rosea</name>
    <dbReference type="NCBI Taxonomy" id="4058"/>
    <lineage>
        <taxon>Eukaryota</taxon>
        <taxon>Viridiplantae</taxon>
        <taxon>Streptophyta</taxon>
        <taxon>Embryophyta</taxon>
        <taxon>Tracheophyta</taxon>
        <taxon>Spermatophyta</taxon>
        <taxon>Magnoliopsida</taxon>
        <taxon>eudicotyledons</taxon>
        <taxon>Gunneridae</taxon>
        <taxon>Pentapetalae</taxon>
        <taxon>asterids</taxon>
        <taxon>lamiids</taxon>
        <taxon>Gentianales</taxon>
        <taxon>Apocynaceae</taxon>
        <taxon>Rauvolfioideae</taxon>
        <taxon>Vinceae</taxon>
        <taxon>Catharanthinae</taxon>
        <taxon>Catharanthus</taxon>
    </lineage>
</organism>
<name>A0ACC0CGA1_CATRO</name>
<evidence type="ECO:0000313" key="1">
    <source>
        <dbReference type="EMBL" id="KAI5683978.1"/>
    </source>
</evidence>
<gene>
    <name evidence="1" type="ORF">M9H77_05206</name>
</gene>
<proteinExistence type="predicted"/>
<keyword evidence="2" id="KW-1185">Reference proteome</keyword>
<evidence type="ECO:0000313" key="2">
    <source>
        <dbReference type="Proteomes" id="UP001060085"/>
    </source>
</evidence>
<dbReference type="EMBL" id="CM044701">
    <property type="protein sequence ID" value="KAI5683978.1"/>
    <property type="molecule type" value="Genomic_DNA"/>
</dbReference>
<comment type="caution">
    <text evidence="1">The sequence shown here is derived from an EMBL/GenBank/DDBJ whole genome shotgun (WGS) entry which is preliminary data.</text>
</comment>
<sequence length="110" mass="12482">MTEELKPKVTKPLNGRRAAQRGDQELNPQKRASAVMESPATFFLYLSLSLSLSLFFPHGSLSNLTNRQSKVTKKIGEQQSRIEHRNRERKSSGGTAKIRRKSKSLKDSKR</sequence>
<accession>A0ACC0CGA1</accession>
<dbReference type="Proteomes" id="UP001060085">
    <property type="component" value="Linkage Group LG01"/>
</dbReference>
<reference evidence="2" key="1">
    <citation type="journal article" date="2023" name="Nat. Plants">
        <title>Single-cell RNA sequencing provides a high-resolution roadmap for understanding the multicellular compartmentation of specialized metabolism.</title>
        <authorList>
            <person name="Sun S."/>
            <person name="Shen X."/>
            <person name="Li Y."/>
            <person name="Li Y."/>
            <person name="Wang S."/>
            <person name="Li R."/>
            <person name="Zhang H."/>
            <person name="Shen G."/>
            <person name="Guo B."/>
            <person name="Wei J."/>
            <person name="Xu J."/>
            <person name="St-Pierre B."/>
            <person name="Chen S."/>
            <person name="Sun C."/>
        </authorList>
    </citation>
    <scope>NUCLEOTIDE SEQUENCE [LARGE SCALE GENOMIC DNA]</scope>
</reference>
<protein>
    <submittedName>
        <fullName evidence="1">Uncharacterized protein</fullName>
    </submittedName>
</protein>